<evidence type="ECO:0000313" key="2">
    <source>
        <dbReference type="EMBL" id="SOD18084.1"/>
    </source>
</evidence>
<evidence type="ECO:0000313" key="3">
    <source>
        <dbReference type="Proteomes" id="UP000219281"/>
    </source>
</evidence>
<dbReference type="Pfam" id="PF11396">
    <property type="entry name" value="PepSY_like"/>
    <property type="match status" value="2"/>
</dbReference>
<dbReference type="Proteomes" id="UP000219281">
    <property type="component" value="Unassembled WGS sequence"/>
</dbReference>
<organism evidence="2 3">
    <name type="scientific">Pedobacter xixiisoli</name>
    <dbReference type="NCBI Taxonomy" id="1476464"/>
    <lineage>
        <taxon>Bacteria</taxon>
        <taxon>Pseudomonadati</taxon>
        <taxon>Bacteroidota</taxon>
        <taxon>Sphingobacteriia</taxon>
        <taxon>Sphingobacteriales</taxon>
        <taxon>Sphingobacteriaceae</taxon>
        <taxon>Pedobacter</taxon>
    </lineage>
</organism>
<protein>
    <submittedName>
        <fullName evidence="2">Beta-lactamase-inhibitor-like, PepSY-like</fullName>
    </submittedName>
</protein>
<feature type="domain" description="Putative beta-lactamase-inhibitor-like PepSY-like" evidence="1">
    <location>
        <begin position="25"/>
        <end position="80"/>
    </location>
</feature>
<dbReference type="RefSeq" id="WP_097132649.1">
    <property type="nucleotide sequence ID" value="NZ_OCMT01000003.1"/>
</dbReference>
<evidence type="ECO:0000259" key="1">
    <source>
        <dbReference type="Pfam" id="PF11396"/>
    </source>
</evidence>
<feature type="domain" description="Putative beta-lactamase-inhibitor-like PepSY-like" evidence="1">
    <location>
        <begin position="86"/>
        <end position="141"/>
    </location>
</feature>
<proteinExistence type="predicted"/>
<name>A0A286A844_9SPHI</name>
<dbReference type="AlphaFoldDB" id="A0A286A844"/>
<dbReference type="OrthoDB" id="710080at2"/>
<dbReference type="PROSITE" id="PS51257">
    <property type="entry name" value="PROKAR_LIPOPROTEIN"/>
    <property type="match status" value="1"/>
</dbReference>
<sequence>MKLFTKLFAVAMILFFASCDKDDTMLSGDKVPLPIGVFVSAHFPNNAIIKAVKNNDNNKESYDISLEGNFELEFDENFGITSIEGNTRLPNSVIPPAILTYVTANYPNQFITDWELESNHQQIELNNGLNLEFNMDGSFIKIER</sequence>
<dbReference type="SUPFAM" id="SSF160574">
    <property type="entry name" value="BT0923-like"/>
    <property type="match status" value="1"/>
</dbReference>
<keyword evidence="3" id="KW-1185">Reference proteome</keyword>
<gene>
    <name evidence="2" type="ORF">SAMN06297358_2819</name>
</gene>
<dbReference type="Gene3D" id="3.40.1420.30">
    <property type="match status" value="1"/>
</dbReference>
<accession>A0A286A844</accession>
<dbReference type="EMBL" id="OCMT01000003">
    <property type="protein sequence ID" value="SOD18084.1"/>
    <property type="molecule type" value="Genomic_DNA"/>
</dbReference>
<dbReference type="InterPro" id="IPR021533">
    <property type="entry name" value="PepSY-like"/>
</dbReference>
<reference evidence="3" key="1">
    <citation type="submission" date="2017-09" db="EMBL/GenBank/DDBJ databases">
        <authorList>
            <person name="Varghese N."/>
            <person name="Submissions S."/>
        </authorList>
    </citation>
    <scope>NUCLEOTIDE SEQUENCE [LARGE SCALE GENOMIC DNA]</scope>
    <source>
        <strain evidence="3">CGMCC 1.12803</strain>
    </source>
</reference>